<keyword evidence="1" id="KW-0732">Signal</keyword>
<dbReference type="EMBL" id="PYOY01000007">
    <property type="protein sequence ID" value="PSX06457.1"/>
    <property type="molecule type" value="Genomic_DNA"/>
</dbReference>
<dbReference type="GeneID" id="61230851"/>
<dbReference type="AlphaFoldDB" id="A0A855SAI7"/>
<gene>
    <name evidence="2" type="ORF">C0W41_13450</name>
</gene>
<comment type="caution">
    <text evidence="2">The sequence shown here is derived from an EMBL/GenBank/DDBJ whole genome shotgun (WGS) entry which is preliminary data.</text>
</comment>
<evidence type="ECO:0000256" key="1">
    <source>
        <dbReference type="SAM" id="SignalP"/>
    </source>
</evidence>
<sequence length="108" mass="11735">MDKKMTWMAALLLSVCAFDAYATQDPTAPLGWVASKTKTSQAKARLPQLQSIICDGKQCSVILSGQVVSIGERVNGYTLTNVSESSVTLSRSGKKWHLALFAENIRTN</sequence>
<evidence type="ECO:0000313" key="2">
    <source>
        <dbReference type="EMBL" id="PSX06457.1"/>
    </source>
</evidence>
<evidence type="ECO:0000313" key="3">
    <source>
        <dbReference type="Proteomes" id="UP000241440"/>
    </source>
</evidence>
<protein>
    <submittedName>
        <fullName evidence="2">MSHA biogenesis protein MshK</fullName>
    </submittedName>
</protein>
<feature type="signal peptide" evidence="1">
    <location>
        <begin position="1"/>
        <end position="22"/>
    </location>
</feature>
<feature type="chain" id="PRO_5032700995" evidence="1">
    <location>
        <begin position="23"/>
        <end position="108"/>
    </location>
</feature>
<proteinExistence type="predicted"/>
<reference evidence="2 3" key="1">
    <citation type="submission" date="2018-01" db="EMBL/GenBank/DDBJ databases">
        <title>Whole genome sequencing of Histamine producing bacteria.</title>
        <authorList>
            <person name="Butler K."/>
        </authorList>
    </citation>
    <scope>NUCLEOTIDE SEQUENCE [LARGE SCALE GENOMIC DNA]</scope>
    <source>
        <strain evidence="2 3">A2-1</strain>
    </source>
</reference>
<dbReference type="Proteomes" id="UP000241440">
    <property type="component" value="Unassembled WGS sequence"/>
</dbReference>
<name>A0A855SAI7_PHOAN</name>
<accession>A0A855SAI7</accession>
<dbReference type="RefSeq" id="WP_080890391.1">
    <property type="nucleotide sequence ID" value="NZ_JZSV01000012.1"/>
</dbReference>
<organism evidence="2 3">
    <name type="scientific">Photobacterium angustum</name>
    <dbReference type="NCBI Taxonomy" id="661"/>
    <lineage>
        <taxon>Bacteria</taxon>
        <taxon>Pseudomonadati</taxon>
        <taxon>Pseudomonadota</taxon>
        <taxon>Gammaproteobacteria</taxon>
        <taxon>Vibrionales</taxon>
        <taxon>Vibrionaceae</taxon>
        <taxon>Photobacterium</taxon>
    </lineage>
</organism>